<dbReference type="Pfam" id="PF07238">
    <property type="entry name" value="PilZ"/>
    <property type="match status" value="1"/>
</dbReference>
<dbReference type="EMBL" id="JACHWY010000003">
    <property type="protein sequence ID" value="MBB3048465.1"/>
    <property type="molecule type" value="Genomic_DNA"/>
</dbReference>
<dbReference type="RefSeq" id="WP_183411249.1">
    <property type="nucleotide sequence ID" value="NZ_JACHWY010000003.1"/>
</dbReference>
<dbReference type="SUPFAM" id="SSF141371">
    <property type="entry name" value="PilZ domain-like"/>
    <property type="match status" value="1"/>
</dbReference>
<gene>
    <name evidence="2" type="ORF">FHR99_002739</name>
</gene>
<accession>A0A7W4W6Y4</accession>
<organism evidence="2 3">
    <name type="scientific">Litorivivens lipolytica</name>
    <dbReference type="NCBI Taxonomy" id="1524264"/>
    <lineage>
        <taxon>Bacteria</taxon>
        <taxon>Pseudomonadati</taxon>
        <taxon>Pseudomonadota</taxon>
        <taxon>Gammaproteobacteria</taxon>
        <taxon>Litorivivens</taxon>
    </lineage>
</organism>
<protein>
    <recommendedName>
        <fullName evidence="1">PilZ domain-containing protein</fullName>
    </recommendedName>
</protein>
<comment type="caution">
    <text evidence="2">The sequence shown here is derived from an EMBL/GenBank/DDBJ whole genome shotgun (WGS) entry which is preliminary data.</text>
</comment>
<dbReference type="Gene3D" id="2.40.10.220">
    <property type="entry name" value="predicted glycosyltransferase like domains"/>
    <property type="match status" value="1"/>
</dbReference>
<evidence type="ECO:0000313" key="3">
    <source>
        <dbReference type="Proteomes" id="UP000537130"/>
    </source>
</evidence>
<evidence type="ECO:0000313" key="2">
    <source>
        <dbReference type="EMBL" id="MBB3048465.1"/>
    </source>
</evidence>
<dbReference type="GO" id="GO:0035438">
    <property type="term" value="F:cyclic-di-GMP binding"/>
    <property type="evidence" value="ECO:0007669"/>
    <property type="project" value="InterPro"/>
</dbReference>
<dbReference type="Proteomes" id="UP000537130">
    <property type="component" value="Unassembled WGS sequence"/>
</dbReference>
<keyword evidence="3" id="KW-1185">Reference proteome</keyword>
<reference evidence="2 3" key="1">
    <citation type="submission" date="2020-08" db="EMBL/GenBank/DDBJ databases">
        <title>Genomic Encyclopedia of Type Strains, Phase III (KMG-III): the genomes of soil and plant-associated and newly described type strains.</title>
        <authorList>
            <person name="Whitman W."/>
        </authorList>
    </citation>
    <scope>NUCLEOTIDE SEQUENCE [LARGE SCALE GENOMIC DNA]</scope>
    <source>
        <strain evidence="2 3">CECT 8654</strain>
    </source>
</reference>
<proteinExistence type="predicted"/>
<dbReference type="InterPro" id="IPR009875">
    <property type="entry name" value="PilZ_domain"/>
</dbReference>
<feature type="domain" description="PilZ" evidence="1">
    <location>
        <begin position="29"/>
        <end position="96"/>
    </location>
</feature>
<name>A0A7W4W6Y4_9GAMM</name>
<evidence type="ECO:0000259" key="1">
    <source>
        <dbReference type="Pfam" id="PF07238"/>
    </source>
</evidence>
<sequence>MADNAESRSEPRFDTVEADCLDIYQDGESFRVLASREECEITNISKHGLMVRCKTTLATFERFRLRMHLDSGNDLTLYGTVRWSVPDGSGNYLLGLLLEDTLGTDYLLWQNRLSKLLLNQARAGLDTSRLTASV</sequence>
<dbReference type="AlphaFoldDB" id="A0A7W4W6Y4"/>